<dbReference type="PANTHER" id="PTHR46444:SF9">
    <property type="entry name" value="DCD (DEVELOPMENT AND CELL DEATH) DOMAIN PROTEIN"/>
    <property type="match status" value="1"/>
</dbReference>
<dbReference type="EMBL" id="AC147481">
    <property type="protein sequence ID" value="ABN04848.1"/>
    <property type="molecule type" value="Genomic_DNA"/>
</dbReference>
<evidence type="ECO:0000313" key="3">
    <source>
        <dbReference type="EMBL" id="ABN04848.1"/>
    </source>
</evidence>
<proteinExistence type="predicted"/>
<dbReference type="PANTHER" id="PTHR46444">
    <property type="entry name" value="DCD (DEVELOPMENT AND CELL DEATH) DOMAIN PROTEIN-RELATED"/>
    <property type="match status" value="1"/>
</dbReference>
<feature type="compositionally biased region" description="Basic and acidic residues" evidence="1">
    <location>
        <begin position="638"/>
        <end position="653"/>
    </location>
</feature>
<dbReference type="InterPro" id="IPR013989">
    <property type="entry name" value="Dev_and_cell_death_domain"/>
</dbReference>
<feature type="compositionally biased region" description="Basic and acidic residues" evidence="1">
    <location>
        <begin position="732"/>
        <end position="747"/>
    </location>
</feature>
<gene>
    <name evidence="3" type="ORF">MtrDRAFT_AC147481g41v2</name>
</gene>
<feature type="compositionally biased region" description="Basic and acidic residues" evidence="1">
    <location>
        <begin position="755"/>
        <end position="771"/>
    </location>
</feature>
<reference evidence="3" key="1">
    <citation type="submission" date="2004-04" db="EMBL/GenBank/DDBJ databases">
        <authorList>
            <person name="Town C.D."/>
        </authorList>
    </citation>
    <scope>NUCLEOTIDE SEQUENCE</scope>
</reference>
<feature type="compositionally biased region" description="Polar residues" evidence="1">
    <location>
        <begin position="680"/>
        <end position="700"/>
    </location>
</feature>
<evidence type="ECO:0000259" key="2">
    <source>
        <dbReference type="PROSITE" id="PS51222"/>
    </source>
</evidence>
<feature type="region of interest" description="Disordered" evidence="1">
    <location>
        <begin position="1237"/>
        <end position="1257"/>
    </location>
</feature>
<organism evidence="3">
    <name type="scientific">Medicago truncatula</name>
    <name type="common">Barrel medic</name>
    <name type="synonym">Medicago tribuloides</name>
    <dbReference type="NCBI Taxonomy" id="3880"/>
    <lineage>
        <taxon>Eukaryota</taxon>
        <taxon>Viridiplantae</taxon>
        <taxon>Streptophyta</taxon>
        <taxon>Embryophyta</taxon>
        <taxon>Tracheophyta</taxon>
        <taxon>Spermatophyta</taxon>
        <taxon>Magnoliopsida</taxon>
        <taxon>eudicotyledons</taxon>
        <taxon>Gunneridae</taxon>
        <taxon>Pentapetalae</taxon>
        <taxon>rosids</taxon>
        <taxon>fabids</taxon>
        <taxon>Fabales</taxon>
        <taxon>Fabaceae</taxon>
        <taxon>Papilionoideae</taxon>
        <taxon>50 kb inversion clade</taxon>
        <taxon>NPAAA clade</taxon>
        <taxon>Hologalegina</taxon>
        <taxon>IRL clade</taxon>
        <taxon>Trifolieae</taxon>
        <taxon>Medicago</taxon>
    </lineage>
</organism>
<accession>A2Q136</accession>
<feature type="compositionally biased region" description="Basic and acidic residues" evidence="1">
    <location>
        <begin position="858"/>
        <end position="873"/>
    </location>
</feature>
<evidence type="ECO:0000256" key="1">
    <source>
        <dbReference type="SAM" id="MobiDB-lite"/>
    </source>
</evidence>
<reference evidence="3" key="2">
    <citation type="submission" date="2007-03" db="EMBL/GenBank/DDBJ databases">
        <authorList>
            <consortium name="The International Medicago Genome Annotation Group"/>
        </authorList>
    </citation>
    <scope>NUCLEOTIDE SEQUENCE</scope>
</reference>
<feature type="compositionally biased region" description="Low complexity" evidence="1">
    <location>
        <begin position="833"/>
        <end position="846"/>
    </location>
</feature>
<feature type="domain" description="DCD" evidence="2">
    <location>
        <begin position="15"/>
        <end position="145"/>
    </location>
</feature>
<dbReference type="PROSITE" id="PS51222">
    <property type="entry name" value="DCD"/>
    <property type="match status" value="1"/>
</dbReference>
<feature type="region of interest" description="Disordered" evidence="1">
    <location>
        <begin position="832"/>
        <end position="887"/>
    </location>
</feature>
<dbReference type="ExpressionAtlas" id="A2Q136">
    <property type="expression patterns" value="differential"/>
</dbReference>
<protein>
    <recommendedName>
        <fullName evidence="2">DCD domain-containing protein</fullName>
    </recommendedName>
</protein>
<feature type="region of interest" description="Disordered" evidence="1">
    <location>
        <begin position="448"/>
        <end position="468"/>
    </location>
</feature>
<dbReference type="SMART" id="SM00767">
    <property type="entry name" value="DCD"/>
    <property type="match status" value="1"/>
</dbReference>
<sequence>MRVNDNHNNNARGKDPVFGAIFIANSESRRECFKKGLFGLPSSYIPFVEKIKPDMALFLFDYEKKLLHGVFKATSKGGSNIDPKAFTSLGIQYPAQVKFTEIWKCKPLPEKIFRDAIRENYFAANKFNFGLSGDQVNKLLHLFDMNKLEPEVPRRRMSRADDMTSEQYSVGEVGRSFGHGMLDEGVPLEPYSVGEAGRSFGHGMLDENVQNDRVLGDKSSPVLMHNYQGDYSARYNGFSADDILVSKQRRSSELGVDYTSGYVGDYLPLKDESRLAAHNNADYLDNYAAKLSLDTANGYVGDYLARKDDSRFTSLENNDYMLRPYSVGGYVDIPSDDVRVHGDGRSSISDRLMGEDLRKSGQRMIFSDDTPSLHDSNVDLPVFYNRPNLEQSSLVENHRRSTSAMIHPFHLSTSCATQGAESSILYDPDAPGLNFRQLPSFGINNGSESITERLSPSTNCGRNSTSREPQLVHTELKDKYRWHNIGDCFPNSVLYGSNRECIQNSGQLASESALYEARSNIFSLKSLSAPIPSSDIGNSGRTHEPFSSLFDNYKSYLDYNVHPMALQEYPSHDITLAMNNGTLSSDVPLANWDHFQVQYDDSLDHGYDMGCHGDSQNSNHGHPNKKSSVFSRISYARDVNKQENRNNAQKEEYGSITSVDEVMEMVRRSQSHRLTKRKPTPNQRNNTESLRNKTQLSSQSKKNDCFENALEHNKDESLRNKTQVTSQRKKRDLFENALEHNEDESLRSKTQISSLKKEKRDCSENALEHNEDESLRNKGRIISLKTKKRDCSENGLEHNEDESLRYKTQTCSMKKKKRDCFENALDDLNTDSTTVTGGNPNTTTKVVDFKRRSKVRKHSDEIERSSNESKKSENLVVGQQKRRKLIRPNFNKSASYEDKDINLGGSQNLQLSLPNGSRNHKDVIGSGCTLVNQCDYDVKTDAEIQNINYQTQSEVKNSSHATEFIFSGGEKANVGALPTLFDGSECADNKNHQKVLFSASCSDESFHNKEGSCMMDNVEAASLEKESLRAICQEKANVGTLPELNDGSECVDNKPHQKFLSSASCNEESSHTKGSSCMVDNVKAASLKTESLHALCQEKANAGTFPALNDGSECVDSKNDQKVLFSASCNEDSCLEKVASLKMESLHTICLEKVNVSTVHALIDGPECADDKNHQKVLSSASCNEESSCTKEGSCMVDNVKEASLKIESLHAVCQEKAIADTLPGLNDGPECVDNKNHQKALPSTSWNEESSHTKEGSRMMVNVKEASLKTESLHAVSQEKANVGTLHALNDGSECADNKNHQKVLSSASCNEDGSHTKDGSCMIQQPSLIPLSGVGKEGSCMMDNIKSASLETESLNAICQEHNVDKIICADRCINANDKMPKDCGSFSVEAKDGSEYLGSSGSENAPIETSCHIEACMSHVLTDVPILPKKKFLCADRGSNTAKLISKDCNKSFPTEVKDESVNFSTFLLAMTMLHLLLVNKRWLECLSRAHMPISLWTGRRFRNMRRDVLKIVTDLPVILVVIVPAEKKTML</sequence>
<name>A2Q136_MEDTR</name>
<dbReference type="Pfam" id="PF10539">
    <property type="entry name" value="Dev_Cell_Death"/>
    <property type="match status" value="1"/>
</dbReference>
<feature type="region of interest" description="Disordered" evidence="1">
    <location>
        <begin position="638"/>
        <end position="771"/>
    </location>
</feature>
<feature type="compositionally biased region" description="Basic residues" evidence="1">
    <location>
        <begin position="669"/>
        <end position="679"/>
    </location>
</feature>
<feature type="compositionally biased region" description="Basic and acidic residues" evidence="1">
    <location>
        <begin position="701"/>
        <end position="719"/>
    </location>
</feature>